<sequence length="223" mass="25690">MLQTFFFILLGFLDVIATLALMFKTFRWPFWEYWPQLTIIGLVLSIVSYLNRMVLDIPSYDLAIQFVLCVLLLRFLVKVSLVHAIDVSAIGYLGFNGIVLLVYFGLLRSGIVTVDDGQQSANWGTFIIQVSGELAAFLTAYLLYYCHYGFSFIMRPPHNLYYTRQLSGFKKIKAIVNTIGILTIFVSVYWIMNYHESIYILLLIIVVSLAILVYLSYKRDLQD</sequence>
<feature type="transmembrane region" description="Helical" evidence="1">
    <location>
        <begin position="33"/>
        <end position="51"/>
    </location>
</feature>
<feature type="transmembrane region" description="Helical" evidence="1">
    <location>
        <begin position="198"/>
        <end position="217"/>
    </location>
</feature>
<name>A0ABW3UIB9_9BACL</name>
<keyword evidence="1" id="KW-0812">Transmembrane</keyword>
<gene>
    <name evidence="2" type="ORF">ACFQ4B_04045</name>
</gene>
<evidence type="ECO:0000256" key="1">
    <source>
        <dbReference type="SAM" id="Phobius"/>
    </source>
</evidence>
<proteinExistence type="predicted"/>
<keyword evidence="3" id="KW-1185">Reference proteome</keyword>
<feature type="transmembrane region" description="Helical" evidence="1">
    <location>
        <begin position="89"/>
        <end position="106"/>
    </location>
</feature>
<dbReference type="EMBL" id="JBHTLU010000009">
    <property type="protein sequence ID" value="MFD1219280.1"/>
    <property type="molecule type" value="Genomic_DNA"/>
</dbReference>
<organism evidence="2 3">
    <name type="scientific">Paenibacillus vulneris</name>
    <dbReference type="NCBI Taxonomy" id="1133364"/>
    <lineage>
        <taxon>Bacteria</taxon>
        <taxon>Bacillati</taxon>
        <taxon>Bacillota</taxon>
        <taxon>Bacilli</taxon>
        <taxon>Bacillales</taxon>
        <taxon>Paenibacillaceae</taxon>
        <taxon>Paenibacillus</taxon>
    </lineage>
</organism>
<accession>A0ABW3UIB9</accession>
<feature type="transmembrane region" description="Helical" evidence="1">
    <location>
        <begin position="57"/>
        <end position="77"/>
    </location>
</feature>
<dbReference type="Proteomes" id="UP001597180">
    <property type="component" value="Unassembled WGS sequence"/>
</dbReference>
<reference evidence="3" key="1">
    <citation type="journal article" date="2019" name="Int. J. Syst. Evol. Microbiol.">
        <title>The Global Catalogue of Microorganisms (GCM) 10K type strain sequencing project: providing services to taxonomists for standard genome sequencing and annotation.</title>
        <authorList>
            <consortium name="The Broad Institute Genomics Platform"/>
            <consortium name="The Broad Institute Genome Sequencing Center for Infectious Disease"/>
            <person name="Wu L."/>
            <person name="Ma J."/>
        </authorList>
    </citation>
    <scope>NUCLEOTIDE SEQUENCE [LARGE SCALE GENOMIC DNA]</scope>
    <source>
        <strain evidence="3">CCUG 53270</strain>
    </source>
</reference>
<feature type="transmembrane region" description="Helical" evidence="1">
    <location>
        <begin position="6"/>
        <end position="26"/>
    </location>
</feature>
<keyword evidence="1" id="KW-1133">Transmembrane helix</keyword>
<dbReference type="RefSeq" id="WP_345585274.1">
    <property type="nucleotide sequence ID" value="NZ_BAABJG010000002.1"/>
</dbReference>
<keyword evidence="1" id="KW-0472">Membrane</keyword>
<evidence type="ECO:0000313" key="2">
    <source>
        <dbReference type="EMBL" id="MFD1219280.1"/>
    </source>
</evidence>
<feature type="transmembrane region" description="Helical" evidence="1">
    <location>
        <begin position="174"/>
        <end position="192"/>
    </location>
</feature>
<feature type="transmembrane region" description="Helical" evidence="1">
    <location>
        <begin position="126"/>
        <end position="146"/>
    </location>
</feature>
<protein>
    <submittedName>
        <fullName evidence="2">Uncharacterized protein</fullName>
    </submittedName>
</protein>
<comment type="caution">
    <text evidence="2">The sequence shown here is derived from an EMBL/GenBank/DDBJ whole genome shotgun (WGS) entry which is preliminary data.</text>
</comment>
<evidence type="ECO:0000313" key="3">
    <source>
        <dbReference type="Proteomes" id="UP001597180"/>
    </source>
</evidence>